<dbReference type="PROSITE" id="PS51918">
    <property type="entry name" value="RADICAL_SAM"/>
    <property type="match status" value="1"/>
</dbReference>
<proteinExistence type="inferred from homology"/>
<dbReference type="InterPro" id="IPR007197">
    <property type="entry name" value="rSAM"/>
</dbReference>
<feature type="binding site" evidence="16">
    <location>
        <position position="85"/>
    </location>
    <ligand>
        <name>[4Fe-4S] cluster</name>
        <dbReference type="ChEBI" id="CHEBI:49883"/>
        <note>4Fe-4S-S-AdoMet</note>
    </ligand>
</feature>
<protein>
    <recommendedName>
        <fullName evidence="3 15">Elongator complex protein 3</fullName>
        <ecNumber evidence="15">2.3.1.-</ecNumber>
    </recommendedName>
</protein>
<keyword evidence="13 15" id="KW-0012">Acyltransferase</keyword>
<dbReference type="SFLD" id="SFLDS00029">
    <property type="entry name" value="Radical_SAM"/>
    <property type="match status" value="1"/>
</dbReference>
<evidence type="ECO:0000256" key="10">
    <source>
        <dbReference type="ARBA" id="ARBA00022884"/>
    </source>
</evidence>
<feature type="binding site" evidence="16">
    <location>
        <position position="98"/>
    </location>
    <ligand>
        <name>[4Fe-4S] cluster</name>
        <dbReference type="ChEBI" id="CHEBI:49883"/>
        <note>4Fe-4S-S-AdoMet</note>
    </ligand>
</feature>
<name>B3S1C1_TRIAD</name>
<evidence type="ECO:0000313" key="19">
    <source>
        <dbReference type="EMBL" id="EDV23534.1"/>
    </source>
</evidence>
<dbReference type="SFLD" id="SFLDG01086">
    <property type="entry name" value="elongater_protein-like"/>
    <property type="match status" value="1"/>
</dbReference>
<dbReference type="GO" id="GO:0000049">
    <property type="term" value="F:tRNA binding"/>
    <property type="evidence" value="ECO:0007669"/>
    <property type="project" value="UniProtKB-KW"/>
</dbReference>
<evidence type="ECO:0000256" key="6">
    <source>
        <dbReference type="ARBA" id="ARBA00022679"/>
    </source>
</evidence>
<dbReference type="InterPro" id="IPR000182">
    <property type="entry name" value="GNAT_dom"/>
</dbReference>
<keyword evidence="4" id="KW-0004">4Fe-4S</keyword>
<dbReference type="PhylomeDB" id="B3S1C1"/>
<keyword evidence="20" id="KW-1185">Reference proteome</keyword>
<dbReference type="InterPro" id="IPR006638">
    <property type="entry name" value="Elp3/MiaA/NifB-like_rSAM"/>
</dbReference>
<comment type="function">
    <text evidence="15">Catalytic tRNA acetyltransferase subunit of the elongator complex, which is required for multiple tRNA modifications, including mcm5U (5-methoxycarbonylmethyl uridine), mcm5s2U (5-methoxycarbonylmethyl-2-thiouridine), and ncm5U (5-carbamoylmethyl uridine). In the elongator complex, acts as a tRNA uridine(34) acetyltransferase by mediating formation of carboxymethyluridine in the wobble base at position 34 in tRNAs.</text>
</comment>
<evidence type="ECO:0000259" key="18">
    <source>
        <dbReference type="PROSITE" id="PS51918"/>
    </source>
</evidence>
<dbReference type="GO" id="GO:0046872">
    <property type="term" value="F:metal ion binding"/>
    <property type="evidence" value="ECO:0007669"/>
    <property type="project" value="UniProtKB-KW"/>
</dbReference>
<dbReference type="AlphaFoldDB" id="B3S1C1"/>
<dbReference type="NCBIfam" id="TIGR01211">
    <property type="entry name" value="ELP3"/>
    <property type="match status" value="1"/>
</dbReference>
<dbReference type="InterPro" id="IPR056591">
    <property type="entry name" value="ELP3-like_N"/>
</dbReference>
<evidence type="ECO:0000256" key="7">
    <source>
        <dbReference type="ARBA" id="ARBA00022691"/>
    </source>
</evidence>
<evidence type="ECO:0000256" key="15">
    <source>
        <dbReference type="PIRNR" id="PIRNR005669"/>
    </source>
</evidence>
<evidence type="ECO:0000256" key="1">
    <source>
        <dbReference type="ARBA" id="ARBA00005043"/>
    </source>
</evidence>
<feature type="domain" description="Radical SAM core" evidence="18">
    <location>
        <begin position="68"/>
        <end position="358"/>
    </location>
</feature>
<dbReference type="CTD" id="6755341"/>
<dbReference type="PROSITE" id="PS51186">
    <property type="entry name" value="GNAT"/>
    <property type="match status" value="1"/>
</dbReference>
<dbReference type="GO" id="GO:0106261">
    <property type="term" value="F:tRNA uridine(34) acetyltransferase activity"/>
    <property type="evidence" value="ECO:0007669"/>
    <property type="project" value="UniProtKB-EC"/>
</dbReference>
<dbReference type="GO" id="GO:0033588">
    <property type="term" value="C:elongator holoenzyme complex"/>
    <property type="evidence" value="ECO:0000318"/>
    <property type="project" value="GO_Central"/>
</dbReference>
<keyword evidence="11 16" id="KW-0408">Iron</keyword>
<dbReference type="InterPro" id="IPR016181">
    <property type="entry name" value="Acyl_CoA_acyltransferase"/>
</dbReference>
<dbReference type="Gene3D" id="3.40.630.30">
    <property type="match status" value="1"/>
</dbReference>
<dbReference type="InterPro" id="IPR039661">
    <property type="entry name" value="ELP3"/>
</dbReference>
<evidence type="ECO:0000256" key="5">
    <source>
        <dbReference type="ARBA" id="ARBA00022555"/>
    </source>
</evidence>
<feature type="domain" description="N-acetyltransferase" evidence="17">
    <location>
        <begin position="382"/>
        <end position="515"/>
    </location>
</feature>
<dbReference type="EMBL" id="DS985247">
    <property type="protein sequence ID" value="EDV23534.1"/>
    <property type="molecule type" value="Genomic_DNA"/>
</dbReference>
<dbReference type="KEGG" id="tad:TRIADDRAFT_50528"/>
<dbReference type="EC" id="2.3.1.-" evidence="15"/>
<keyword evidence="10" id="KW-0694">RNA-binding</keyword>
<comment type="cofactor">
    <cofactor evidence="15 16">
        <name>[4Fe-4S] cluster</name>
        <dbReference type="ChEBI" id="CHEBI:49883"/>
    </cofactor>
    <text evidence="15 16">Binds 1 [4Fe-4S] cluster. The cluster is coordinated with 3 cysteines and an exchangeable S-adenosyl-L-methionine.</text>
</comment>
<evidence type="ECO:0000256" key="4">
    <source>
        <dbReference type="ARBA" id="ARBA00022485"/>
    </source>
</evidence>
<gene>
    <name evidence="19" type="ORF">TRIADDRAFT_50528</name>
</gene>
<organism evidence="19 20">
    <name type="scientific">Trichoplax adhaerens</name>
    <name type="common">Trichoplax reptans</name>
    <dbReference type="NCBI Taxonomy" id="10228"/>
    <lineage>
        <taxon>Eukaryota</taxon>
        <taxon>Metazoa</taxon>
        <taxon>Placozoa</taxon>
        <taxon>Uniplacotomia</taxon>
        <taxon>Trichoplacea</taxon>
        <taxon>Trichoplacidae</taxon>
        <taxon>Trichoplax</taxon>
    </lineage>
</organism>
<dbReference type="SUPFAM" id="SSF55729">
    <property type="entry name" value="Acyl-CoA N-acyltransferases (Nat)"/>
    <property type="match status" value="1"/>
</dbReference>
<dbReference type="GO" id="GO:0005634">
    <property type="term" value="C:nucleus"/>
    <property type="evidence" value="ECO:0000318"/>
    <property type="project" value="GO_Central"/>
</dbReference>
<dbReference type="GO" id="GO:0005737">
    <property type="term" value="C:cytoplasm"/>
    <property type="evidence" value="ECO:0000318"/>
    <property type="project" value="GO_Central"/>
</dbReference>
<dbReference type="SMART" id="SM00729">
    <property type="entry name" value="Elp3"/>
    <property type="match status" value="1"/>
</dbReference>
<evidence type="ECO:0000256" key="11">
    <source>
        <dbReference type="ARBA" id="ARBA00023004"/>
    </source>
</evidence>
<keyword evidence="5 15" id="KW-0820">tRNA-binding</keyword>
<keyword evidence="8 15" id="KW-0819">tRNA processing</keyword>
<dbReference type="Proteomes" id="UP000009022">
    <property type="component" value="Unassembled WGS sequence"/>
</dbReference>
<feature type="binding site" evidence="16">
    <location>
        <position position="95"/>
    </location>
    <ligand>
        <name>[4Fe-4S] cluster</name>
        <dbReference type="ChEBI" id="CHEBI:49883"/>
        <note>4Fe-4S-S-AdoMet</note>
    </ligand>
</feature>
<evidence type="ECO:0000256" key="3">
    <source>
        <dbReference type="ARBA" id="ARBA00020266"/>
    </source>
</evidence>
<evidence type="ECO:0000256" key="16">
    <source>
        <dbReference type="PIRSR" id="PIRSR005669-1"/>
    </source>
</evidence>
<sequence length="515" mass="58616">MVLTIQDIIKQLIQAHDEGRDVNLNKIKSITSSKYGLPSQPRLVDIVAGVPRNYRKVLVPKLKAKPVRTASGIAVVAVMCKPHRCPHISMTGNICVYCPGGPDSDFEYSTQSYTGYEPTSMRAIRARYNPYLQVKHRTEQLRQLGHNVDKVEFIVMGGTFMALDEEYRDYFIRNLHDALSGHTSNNVEEAVKYSEHSKTKCIGITIETRPDYCLKKHLSSMLNYGCTRLEIGVQSVYEDVARDTNRGHTVRAVCESFQQAKDAGFKVVAHMMPDLPNVDIERDIQGFTEFFENPAFRADGLKIYPTLVIRGTGLYELWKTGRYRSYPPDVLIDLVARILALVPPWTRVYRVQRDIPMPLVSSGVEHGNLRELALARMKDLGTECRDVRTREVGIQELHQKVKPYEVELIRRDYYANGGWETFLSYEDTFRSELKGGCSIVRELHLYGSVVPVSARDPTKFQHQGFGMLLMEEAERIALEEHGSNKMSVISGVGTRNYYRKLGYELDGPYMSKSLR</sequence>
<dbReference type="InterPro" id="IPR058240">
    <property type="entry name" value="rSAM_sf"/>
</dbReference>
<evidence type="ECO:0000256" key="13">
    <source>
        <dbReference type="ARBA" id="ARBA00023315"/>
    </source>
</evidence>
<keyword evidence="6 15" id="KW-0808">Transferase</keyword>
<keyword evidence="12 15" id="KW-0411">Iron-sulfur</keyword>
<dbReference type="InterPro" id="IPR034687">
    <property type="entry name" value="ELP3-like"/>
</dbReference>
<evidence type="ECO:0000256" key="2">
    <source>
        <dbReference type="ARBA" id="ARBA00005494"/>
    </source>
</evidence>
<dbReference type="Pfam" id="PF04055">
    <property type="entry name" value="Radical_SAM"/>
    <property type="match status" value="1"/>
</dbReference>
<dbReference type="PANTHER" id="PTHR11135">
    <property type="entry name" value="HISTONE ACETYLTRANSFERASE-RELATED"/>
    <property type="match status" value="1"/>
</dbReference>
<dbReference type="STRING" id="10228.B3S1C1"/>
<evidence type="ECO:0000256" key="14">
    <source>
        <dbReference type="ARBA" id="ARBA00047372"/>
    </source>
</evidence>
<dbReference type="InterPro" id="IPR032432">
    <property type="entry name" value="Radical_SAM_C"/>
</dbReference>
<dbReference type="CDD" id="cd01335">
    <property type="entry name" value="Radical_SAM"/>
    <property type="match status" value="1"/>
</dbReference>
<keyword evidence="7 15" id="KW-0949">S-adenosyl-L-methionine</keyword>
<dbReference type="GO" id="GO:0051539">
    <property type="term" value="F:4 iron, 4 sulfur cluster binding"/>
    <property type="evidence" value="ECO:0007669"/>
    <property type="project" value="UniProtKB-KW"/>
</dbReference>
<accession>B3S1C1</accession>
<dbReference type="Pfam" id="PF23613">
    <property type="entry name" value="ELP3_N"/>
    <property type="match status" value="1"/>
</dbReference>
<dbReference type="GO" id="GO:0002926">
    <property type="term" value="P:tRNA wobble base 5-methoxycarbonylmethyl-2-thiouridinylation"/>
    <property type="evidence" value="ECO:0000318"/>
    <property type="project" value="GO_Central"/>
</dbReference>
<dbReference type="SFLD" id="SFLDF00344">
    <property type="entry name" value="ELP3-like"/>
    <property type="match status" value="1"/>
</dbReference>
<evidence type="ECO:0000259" key="17">
    <source>
        <dbReference type="PROSITE" id="PS51186"/>
    </source>
</evidence>
<dbReference type="eggNOG" id="KOG2535">
    <property type="taxonomic scope" value="Eukaryota"/>
</dbReference>
<keyword evidence="9 15" id="KW-0479">Metal-binding</keyword>
<evidence type="ECO:0000313" key="20">
    <source>
        <dbReference type="Proteomes" id="UP000009022"/>
    </source>
</evidence>
<dbReference type="SUPFAM" id="SSF102114">
    <property type="entry name" value="Radical SAM enzymes"/>
    <property type="match status" value="1"/>
</dbReference>
<dbReference type="HOGENOM" id="CLU_025983_2_1_1"/>
<dbReference type="GeneID" id="6755341"/>
<dbReference type="RefSeq" id="XP_002114444.1">
    <property type="nucleotide sequence ID" value="XM_002114408.1"/>
</dbReference>
<reference evidence="19 20" key="1">
    <citation type="journal article" date="2008" name="Nature">
        <title>The Trichoplax genome and the nature of placozoans.</title>
        <authorList>
            <person name="Srivastava M."/>
            <person name="Begovic E."/>
            <person name="Chapman J."/>
            <person name="Putnam N.H."/>
            <person name="Hellsten U."/>
            <person name="Kawashima T."/>
            <person name="Kuo A."/>
            <person name="Mitros T."/>
            <person name="Salamov A."/>
            <person name="Carpenter M.L."/>
            <person name="Signorovitch A.Y."/>
            <person name="Moreno M.A."/>
            <person name="Kamm K."/>
            <person name="Grimwood J."/>
            <person name="Schmutz J."/>
            <person name="Shapiro H."/>
            <person name="Grigoriev I.V."/>
            <person name="Buss L.W."/>
            <person name="Schierwater B."/>
            <person name="Dellaporta S.L."/>
            <person name="Rokhsar D.S."/>
        </authorList>
    </citation>
    <scope>NUCLEOTIDE SEQUENCE [LARGE SCALE GENOMIC DNA]</scope>
    <source>
        <strain evidence="19 20">Grell-BS-1999</strain>
    </source>
</reference>
<dbReference type="OMA" id="TFETRPD"/>
<dbReference type="PANTHER" id="PTHR11135:SF0">
    <property type="entry name" value="ELONGATOR COMPLEX PROTEIN 3"/>
    <property type="match status" value="1"/>
</dbReference>
<comment type="pathway">
    <text evidence="1">tRNA modification; 5-methoxycarbonylmethyl-2-thiouridine-tRNA biosynthesis.</text>
</comment>
<evidence type="ECO:0000256" key="12">
    <source>
        <dbReference type="ARBA" id="ARBA00023014"/>
    </source>
</evidence>
<dbReference type="UniPathway" id="UPA00988"/>
<dbReference type="OrthoDB" id="10265243at2759"/>
<comment type="catalytic activity">
    <reaction evidence="14">
        <text>uridine(34) in tRNA + acetyl-CoA + S-adenosyl-L-methionine + H2O = 5-(carboxymethyl)uridine(34) in tRNA + 5'-deoxyadenosine + L-methionine + CoA + 2 H(+)</text>
        <dbReference type="Rhea" id="RHEA:61020"/>
        <dbReference type="Rhea" id="RHEA-COMP:10407"/>
        <dbReference type="Rhea" id="RHEA-COMP:11727"/>
        <dbReference type="ChEBI" id="CHEBI:15377"/>
        <dbReference type="ChEBI" id="CHEBI:15378"/>
        <dbReference type="ChEBI" id="CHEBI:17319"/>
        <dbReference type="ChEBI" id="CHEBI:57287"/>
        <dbReference type="ChEBI" id="CHEBI:57288"/>
        <dbReference type="ChEBI" id="CHEBI:57844"/>
        <dbReference type="ChEBI" id="CHEBI:59789"/>
        <dbReference type="ChEBI" id="CHEBI:65315"/>
        <dbReference type="ChEBI" id="CHEBI:74882"/>
        <dbReference type="EC" id="2.3.1.311"/>
    </reaction>
    <physiologicalReaction direction="left-to-right" evidence="14">
        <dbReference type="Rhea" id="RHEA:61021"/>
    </physiologicalReaction>
</comment>
<evidence type="ECO:0000256" key="8">
    <source>
        <dbReference type="ARBA" id="ARBA00022694"/>
    </source>
</evidence>
<comment type="similarity">
    <text evidence="2 15">Belongs to the ELP3 family.</text>
</comment>
<dbReference type="Pfam" id="PF16199">
    <property type="entry name" value="Radical_SAM_C"/>
    <property type="match status" value="1"/>
</dbReference>
<dbReference type="PIRSF" id="PIRSF005669">
    <property type="entry name" value="Hist_AcTrfase_ELP3"/>
    <property type="match status" value="1"/>
</dbReference>
<evidence type="ECO:0000256" key="9">
    <source>
        <dbReference type="ARBA" id="ARBA00022723"/>
    </source>
</evidence>
<dbReference type="InParanoid" id="B3S1C1"/>